<dbReference type="AlphaFoldDB" id="A0A0M6YHI6"/>
<dbReference type="EMBL" id="CXSU01000011">
    <property type="protein sequence ID" value="CTQ49812.1"/>
    <property type="molecule type" value="Genomic_DNA"/>
</dbReference>
<evidence type="ECO:0000256" key="1">
    <source>
        <dbReference type="ARBA" id="ARBA00022448"/>
    </source>
</evidence>
<evidence type="ECO:0000256" key="3">
    <source>
        <dbReference type="ARBA" id="ARBA00022723"/>
    </source>
</evidence>
<dbReference type="Proteomes" id="UP000049222">
    <property type="component" value="Unassembled WGS sequence"/>
</dbReference>
<dbReference type="Gene3D" id="1.10.760.10">
    <property type="entry name" value="Cytochrome c-like domain"/>
    <property type="match status" value="1"/>
</dbReference>
<dbReference type="InterPro" id="IPR009056">
    <property type="entry name" value="Cyt_c-like_dom"/>
</dbReference>
<organism evidence="8 9">
    <name type="scientific">Jannaschia donghaensis</name>
    <dbReference type="NCBI Taxonomy" id="420998"/>
    <lineage>
        <taxon>Bacteria</taxon>
        <taxon>Pseudomonadati</taxon>
        <taxon>Pseudomonadota</taxon>
        <taxon>Alphaproteobacteria</taxon>
        <taxon>Rhodobacterales</taxon>
        <taxon>Roseobacteraceae</taxon>
        <taxon>Jannaschia</taxon>
    </lineage>
</organism>
<evidence type="ECO:0000313" key="8">
    <source>
        <dbReference type="EMBL" id="CTQ49812.1"/>
    </source>
</evidence>
<proteinExistence type="predicted"/>
<evidence type="ECO:0000313" key="9">
    <source>
        <dbReference type="Proteomes" id="UP000049222"/>
    </source>
</evidence>
<evidence type="ECO:0000256" key="6">
    <source>
        <dbReference type="PROSITE-ProRule" id="PRU00433"/>
    </source>
</evidence>
<gene>
    <name evidence="8" type="primary">cycM</name>
    <name evidence="8" type="ORF">JDO7802_01829</name>
</gene>
<accession>A0A0M6YHI6</accession>
<evidence type="ECO:0000256" key="2">
    <source>
        <dbReference type="ARBA" id="ARBA00022617"/>
    </source>
</evidence>
<keyword evidence="4" id="KW-0249">Electron transport</keyword>
<keyword evidence="2 6" id="KW-0349">Heme</keyword>
<dbReference type="GO" id="GO:0046872">
    <property type="term" value="F:metal ion binding"/>
    <property type="evidence" value="ECO:0007669"/>
    <property type="project" value="UniProtKB-KW"/>
</dbReference>
<protein>
    <submittedName>
        <fullName evidence="8">Cytochrome c552</fullName>
    </submittedName>
</protein>
<dbReference type="Pfam" id="PF00034">
    <property type="entry name" value="Cytochrom_C"/>
    <property type="match status" value="1"/>
</dbReference>
<dbReference type="InterPro" id="IPR002327">
    <property type="entry name" value="Cyt_c_1A/1B"/>
</dbReference>
<dbReference type="PANTHER" id="PTHR11961">
    <property type="entry name" value="CYTOCHROME C"/>
    <property type="match status" value="1"/>
</dbReference>
<evidence type="ECO:0000256" key="5">
    <source>
        <dbReference type="ARBA" id="ARBA00023004"/>
    </source>
</evidence>
<dbReference type="InterPro" id="IPR036909">
    <property type="entry name" value="Cyt_c-like_dom_sf"/>
</dbReference>
<dbReference type="SUPFAM" id="SSF46626">
    <property type="entry name" value="Cytochrome c"/>
    <property type="match status" value="1"/>
</dbReference>
<dbReference type="PROSITE" id="PS51007">
    <property type="entry name" value="CYTC"/>
    <property type="match status" value="1"/>
</dbReference>
<keyword evidence="1" id="KW-0813">Transport</keyword>
<keyword evidence="3 6" id="KW-0479">Metal-binding</keyword>
<evidence type="ECO:0000259" key="7">
    <source>
        <dbReference type="PROSITE" id="PS51007"/>
    </source>
</evidence>
<feature type="domain" description="Cytochrome c" evidence="7">
    <location>
        <begin position="91"/>
        <end position="189"/>
    </location>
</feature>
<dbReference type="STRING" id="420998.JDO7802_01829"/>
<evidence type="ECO:0000256" key="4">
    <source>
        <dbReference type="ARBA" id="ARBA00022982"/>
    </source>
</evidence>
<name>A0A0M6YHI6_9RHOB</name>
<sequence length="189" mass="20463">MARNARRHEEPIKGCPMDTMTITKSLGAFCGALLVLLLGAWAGEAIYHVGTEAHGDEEHAQGYAIEVPDTGETEVAEVAEEVPFEEVYVNASAEEGEKLWRQCASCHKLEDGANATGPYLSNVVGRSKGIADGYAYSEVLATMEGDWTPENLSGFLLNPKEYAPGTKMAYRGMDDVDDRANLIAYLATQ</sequence>
<dbReference type="GO" id="GO:0020037">
    <property type="term" value="F:heme binding"/>
    <property type="evidence" value="ECO:0007669"/>
    <property type="project" value="InterPro"/>
</dbReference>
<reference evidence="8 9" key="1">
    <citation type="submission" date="2015-07" db="EMBL/GenBank/DDBJ databases">
        <authorList>
            <person name="Noorani M."/>
        </authorList>
    </citation>
    <scope>NUCLEOTIDE SEQUENCE [LARGE SCALE GENOMIC DNA]</scope>
    <source>
        <strain evidence="8 9">CECT 7802</strain>
    </source>
</reference>
<dbReference type="PRINTS" id="PR00604">
    <property type="entry name" value="CYTCHRMECIAB"/>
</dbReference>
<keyword evidence="9" id="KW-1185">Reference proteome</keyword>
<dbReference type="GO" id="GO:0009055">
    <property type="term" value="F:electron transfer activity"/>
    <property type="evidence" value="ECO:0007669"/>
    <property type="project" value="InterPro"/>
</dbReference>
<keyword evidence="5 6" id="KW-0408">Iron</keyword>